<reference evidence="1 2" key="1">
    <citation type="submission" date="2020-04" db="EMBL/GenBank/DDBJ databases">
        <title>Staphylococcus species from domestic dog.</title>
        <authorList>
            <person name="Paterson G.K."/>
        </authorList>
    </citation>
    <scope>NUCLEOTIDE SEQUENCE [LARGE SCALE GENOMIC DNA]</scope>
    <source>
        <strain evidence="1 2">H16/1A</strain>
    </source>
</reference>
<sequence>MDISRSEELLAQEVATKSITIAKYQAYVEELQKEIEKLKEAQASEE</sequence>
<evidence type="ECO:0000313" key="1">
    <source>
        <dbReference type="EMBL" id="MBI5975215.1"/>
    </source>
</evidence>
<dbReference type="EMBL" id="JABANU010000013">
    <property type="protein sequence ID" value="MBI5975215.1"/>
    <property type="molecule type" value="Genomic_DNA"/>
</dbReference>
<comment type="caution">
    <text evidence="1">The sequence shown here is derived from an EMBL/GenBank/DDBJ whole genome shotgun (WGS) entry which is preliminary data.</text>
</comment>
<gene>
    <name evidence="1" type="ORF">HHH54_06320</name>
</gene>
<evidence type="ECO:0008006" key="3">
    <source>
        <dbReference type="Google" id="ProtNLM"/>
    </source>
</evidence>
<dbReference type="RefSeq" id="WP_198617993.1">
    <property type="nucleotide sequence ID" value="NZ_JABANU010000013.1"/>
</dbReference>
<evidence type="ECO:0000313" key="2">
    <source>
        <dbReference type="Proteomes" id="UP000751852"/>
    </source>
</evidence>
<proteinExistence type="predicted"/>
<organism evidence="1 2">
    <name type="scientific">Staphylococcus canis</name>
    <dbReference type="NCBI Taxonomy" id="2724942"/>
    <lineage>
        <taxon>Bacteria</taxon>
        <taxon>Bacillati</taxon>
        <taxon>Bacillota</taxon>
        <taxon>Bacilli</taxon>
        <taxon>Bacillales</taxon>
        <taxon>Staphylococcaceae</taxon>
        <taxon>Staphylococcus</taxon>
    </lineage>
</organism>
<keyword evidence="2" id="KW-1185">Reference proteome</keyword>
<protein>
    <recommendedName>
        <fullName evidence="3">Phage protein</fullName>
    </recommendedName>
</protein>
<accession>A0ABS0T9H9</accession>
<name>A0ABS0T9H9_9STAP</name>
<dbReference type="Proteomes" id="UP000751852">
    <property type="component" value="Unassembled WGS sequence"/>
</dbReference>